<evidence type="ECO:0000313" key="1">
    <source>
        <dbReference type="EMBL" id="EJW96794.1"/>
    </source>
</evidence>
<reference evidence="1" key="1">
    <citation type="journal article" date="2012" name="PLoS ONE">
        <title>Gene sets for utilization of primary and secondary nutrition supplies in the distal gut of endangered iberian lynx.</title>
        <authorList>
            <person name="Alcaide M."/>
            <person name="Messina E."/>
            <person name="Richter M."/>
            <person name="Bargiela R."/>
            <person name="Peplies J."/>
            <person name="Huws S.A."/>
            <person name="Newbold C.J."/>
            <person name="Golyshin P.N."/>
            <person name="Simon M.A."/>
            <person name="Lopez G."/>
            <person name="Yakimov M.M."/>
            <person name="Ferrer M."/>
        </authorList>
    </citation>
    <scope>NUCLEOTIDE SEQUENCE</scope>
</reference>
<comment type="caution">
    <text evidence="1">The sequence shown here is derived from an EMBL/GenBank/DDBJ whole genome shotgun (WGS) entry which is preliminary data.</text>
</comment>
<name>J9GBJ9_9ZZZZ</name>
<organism evidence="1">
    <name type="scientific">gut metagenome</name>
    <dbReference type="NCBI Taxonomy" id="749906"/>
    <lineage>
        <taxon>unclassified sequences</taxon>
        <taxon>metagenomes</taxon>
        <taxon>organismal metagenomes</taxon>
    </lineage>
</organism>
<sequence length="36" mass="4036">MALLLLLQNVLFKTALRLSVTAEYWASSRKKAKLSA</sequence>
<dbReference type="AlphaFoldDB" id="J9GBJ9"/>
<gene>
    <name evidence="1" type="ORF">EVA_15102</name>
</gene>
<dbReference type="EMBL" id="AMCI01005101">
    <property type="protein sequence ID" value="EJW96794.1"/>
    <property type="molecule type" value="Genomic_DNA"/>
</dbReference>
<proteinExistence type="predicted"/>
<protein>
    <submittedName>
        <fullName evidence="1">Uncharacterized protein</fullName>
    </submittedName>
</protein>
<accession>J9GBJ9</accession>